<sequence>MVDIHHDNETLDEFHRGGFYLVQSRRQGHRSGMDAMILAGLVPTSFKGRVVDLGAGAGAAGFAVAARCINTDVTLVERSPVMFALAKKSLSLSQNKILKTRISILQADVTLKGRYRVEAGLKNNMYDFAVMNPPFNFSSDRRTPDVLKAEAHVMEDTMFEDWLRCAAAIVKPGGFLGLIARPQSLEHILLSMKGRFGDIKIIALHPRDGQPAIRILVHARRASKAPLQILPSLIIHMKDEQCFTTKIDNVNNGLLSLWDLP</sequence>
<evidence type="ECO:0000256" key="1">
    <source>
        <dbReference type="ARBA" id="ARBA00022603"/>
    </source>
</evidence>
<dbReference type="HOGENOM" id="CLU_061983_1_1_5"/>
<name>J0QWV2_9HYPH</name>
<organism evidence="4 5">
    <name type="scientific">Bartonella tamiae Th239</name>
    <dbReference type="NCBI Taxonomy" id="1094558"/>
    <lineage>
        <taxon>Bacteria</taxon>
        <taxon>Pseudomonadati</taxon>
        <taxon>Pseudomonadota</taxon>
        <taxon>Alphaproteobacteria</taxon>
        <taxon>Hyphomicrobiales</taxon>
        <taxon>Bartonellaceae</taxon>
        <taxon>Bartonella</taxon>
    </lineage>
</organism>
<dbReference type="STRING" id="1094558.ME5_00902"/>
<keyword evidence="1" id="KW-0808">Transferase</keyword>
<dbReference type="Pfam" id="PF05175">
    <property type="entry name" value="MTS"/>
    <property type="match status" value="1"/>
</dbReference>
<reference evidence="4 5" key="1">
    <citation type="submission" date="2012-03" db="EMBL/GenBank/DDBJ databases">
        <title>The Genome Sequence of Bartonella tamiae Th239.</title>
        <authorList>
            <consortium name="The Broad Institute Genome Sequencing Platform"/>
            <consortium name="The Broad Institute Genome Sequencing Center for Infectious Disease"/>
            <person name="Feldgarden M."/>
            <person name="Kirby J."/>
            <person name="Kosoy M."/>
            <person name="Birtles R."/>
            <person name="Probert W.S."/>
            <person name="Chiaraviglio L."/>
            <person name="Young S.K."/>
            <person name="Zeng Q."/>
            <person name="Gargeya S."/>
            <person name="Fitzgerald M."/>
            <person name="Haas B."/>
            <person name="Abouelleil A."/>
            <person name="Alvarado L."/>
            <person name="Arachchi H.M."/>
            <person name="Berlin A."/>
            <person name="Chapman S.B."/>
            <person name="Gearin G."/>
            <person name="Goldberg J."/>
            <person name="Griggs A."/>
            <person name="Gujja S."/>
            <person name="Hansen M."/>
            <person name="Heiman D."/>
            <person name="Howarth C."/>
            <person name="Larimer J."/>
            <person name="Lui A."/>
            <person name="MacDonald P.J.P."/>
            <person name="McCowen C."/>
            <person name="Montmayeur A."/>
            <person name="Murphy C."/>
            <person name="Neiman D."/>
            <person name="Pearson M."/>
            <person name="Priest M."/>
            <person name="Roberts A."/>
            <person name="Saif S."/>
            <person name="Shea T."/>
            <person name="Sisk P."/>
            <person name="Stolte C."/>
            <person name="Sykes S."/>
            <person name="Wortman J."/>
            <person name="Nusbaum C."/>
            <person name="Birren B."/>
        </authorList>
    </citation>
    <scope>NUCLEOTIDE SEQUENCE [LARGE SCALE GENOMIC DNA]</scope>
    <source>
        <strain evidence="4 5">Th239</strain>
    </source>
</reference>
<protein>
    <recommendedName>
        <fullName evidence="3">Methyltransferase small domain-containing protein</fullName>
    </recommendedName>
</protein>
<dbReference type="InterPro" id="IPR050210">
    <property type="entry name" value="tRNA_Adenine-N(6)_MTase"/>
</dbReference>
<dbReference type="PANTHER" id="PTHR47739">
    <property type="entry name" value="TRNA1(VAL) (ADENINE(37)-N6)-METHYLTRANSFERASE"/>
    <property type="match status" value="1"/>
</dbReference>
<dbReference type="EMBL" id="AIMB01000007">
    <property type="protein sequence ID" value="EJF90501.1"/>
    <property type="molecule type" value="Genomic_DNA"/>
</dbReference>
<dbReference type="GO" id="GO:0003676">
    <property type="term" value="F:nucleic acid binding"/>
    <property type="evidence" value="ECO:0007669"/>
    <property type="project" value="InterPro"/>
</dbReference>
<dbReference type="GO" id="GO:0008170">
    <property type="term" value="F:N-methyltransferase activity"/>
    <property type="evidence" value="ECO:0007669"/>
    <property type="project" value="UniProtKB-ARBA"/>
</dbReference>
<dbReference type="InterPro" id="IPR002052">
    <property type="entry name" value="DNA_methylase_N6_adenine_CS"/>
</dbReference>
<dbReference type="OrthoDB" id="5489421at2"/>
<keyword evidence="2" id="KW-0949">S-adenosyl-L-methionine</keyword>
<feature type="domain" description="Methyltransferase small" evidence="3">
    <location>
        <begin position="37"/>
        <end position="201"/>
    </location>
</feature>
<dbReference type="PANTHER" id="PTHR47739:SF1">
    <property type="entry name" value="TRNA1(VAL) (ADENINE(37)-N6)-METHYLTRANSFERASE"/>
    <property type="match status" value="1"/>
</dbReference>
<evidence type="ECO:0000313" key="4">
    <source>
        <dbReference type="EMBL" id="EJF90501.1"/>
    </source>
</evidence>
<dbReference type="AlphaFoldDB" id="J0QWV2"/>
<dbReference type="Gene3D" id="3.40.50.150">
    <property type="entry name" value="Vaccinia Virus protein VP39"/>
    <property type="match status" value="1"/>
</dbReference>
<evidence type="ECO:0000313" key="5">
    <source>
        <dbReference type="Proteomes" id="UP000008952"/>
    </source>
</evidence>
<dbReference type="GO" id="GO:0032259">
    <property type="term" value="P:methylation"/>
    <property type="evidence" value="ECO:0007669"/>
    <property type="project" value="UniProtKB-KW"/>
</dbReference>
<dbReference type="InterPro" id="IPR007848">
    <property type="entry name" value="Small_mtfrase_dom"/>
</dbReference>
<evidence type="ECO:0000256" key="2">
    <source>
        <dbReference type="ARBA" id="ARBA00022691"/>
    </source>
</evidence>
<evidence type="ECO:0000259" key="3">
    <source>
        <dbReference type="Pfam" id="PF05175"/>
    </source>
</evidence>
<comment type="caution">
    <text evidence="4">The sequence shown here is derived from an EMBL/GenBank/DDBJ whole genome shotgun (WGS) entry which is preliminary data.</text>
</comment>
<dbReference type="InterPro" id="IPR029063">
    <property type="entry name" value="SAM-dependent_MTases_sf"/>
</dbReference>
<dbReference type="eggNOG" id="COG4123">
    <property type="taxonomic scope" value="Bacteria"/>
</dbReference>
<keyword evidence="5" id="KW-1185">Reference proteome</keyword>
<dbReference type="Proteomes" id="UP000008952">
    <property type="component" value="Unassembled WGS sequence"/>
</dbReference>
<dbReference type="PATRIC" id="fig|1094558.3.peg.988"/>
<dbReference type="PROSITE" id="PS00092">
    <property type="entry name" value="N6_MTASE"/>
    <property type="match status" value="1"/>
</dbReference>
<keyword evidence="1" id="KW-0489">Methyltransferase</keyword>
<dbReference type="SUPFAM" id="SSF53335">
    <property type="entry name" value="S-adenosyl-L-methionine-dependent methyltransferases"/>
    <property type="match status" value="1"/>
</dbReference>
<accession>J0QWV2</accession>
<dbReference type="RefSeq" id="WP_008038873.1">
    <property type="nucleotide sequence ID" value="NZ_JH725147.1"/>
</dbReference>
<dbReference type="GO" id="GO:0008757">
    <property type="term" value="F:S-adenosylmethionine-dependent methyltransferase activity"/>
    <property type="evidence" value="ECO:0007669"/>
    <property type="project" value="UniProtKB-ARBA"/>
</dbReference>
<gene>
    <name evidence="4" type="ORF">ME5_00902</name>
</gene>
<proteinExistence type="predicted"/>